<dbReference type="SUPFAM" id="SSF48726">
    <property type="entry name" value="Immunoglobulin"/>
    <property type="match status" value="2"/>
</dbReference>
<dbReference type="RefSeq" id="XP_026105042.1">
    <property type="nucleotide sequence ID" value="XM_026249257.1"/>
</dbReference>
<keyword evidence="3" id="KW-1185">Reference proteome</keyword>
<dbReference type="OrthoDB" id="8741746at2759"/>
<dbReference type="InterPro" id="IPR036179">
    <property type="entry name" value="Ig-like_dom_sf"/>
</dbReference>
<dbReference type="SMART" id="SM00409">
    <property type="entry name" value="IG"/>
    <property type="match status" value="1"/>
</dbReference>
<keyword evidence="1" id="KW-0472">Membrane</keyword>
<keyword evidence="1" id="KW-1133">Transmembrane helix</keyword>
<feature type="domain" description="Ig-like" evidence="2">
    <location>
        <begin position="110"/>
        <end position="188"/>
    </location>
</feature>
<evidence type="ECO:0000313" key="4">
    <source>
        <dbReference type="RefSeq" id="XP_026105042.1"/>
    </source>
</evidence>
<proteinExistence type="predicted"/>
<dbReference type="PANTHER" id="PTHR21063">
    <property type="entry name" value="LFA-3"/>
    <property type="match status" value="1"/>
</dbReference>
<dbReference type="InterPro" id="IPR013783">
    <property type="entry name" value="Ig-like_fold"/>
</dbReference>
<dbReference type="Proteomes" id="UP000515129">
    <property type="component" value="Unplaced"/>
</dbReference>
<evidence type="ECO:0000259" key="2">
    <source>
        <dbReference type="PROSITE" id="PS50835"/>
    </source>
</evidence>
<dbReference type="AlphaFoldDB" id="A0A6P6N7L2"/>
<sequence length="251" mass="28116">MYRLADEVKSVSVMEGDSVTLKTDLTEIQRDDLIMWTFELVLIAKINGKDNKRDFYDERFRDRLKLDQTGSLIITNTRTTDSGLYKVTSSRRETPLNTFNLTVFACLSVPLISSTSSQNTPSSSSCSFLCSVVNVSDVTLSWYKGNSLLSSISVSDLSRSLSLHLECLDDFYSCVVNNPIRNHTTHLNNTEYCQPCSDVSWIALISAPGSLLIIAAVGIFFICRKHRKTDQEAETVETGAEITYADPIFYK</sequence>
<feature type="transmembrane region" description="Helical" evidence="1">
    <location>
        <begin position="201"/>
        <end position="223"/>
    </location>
</feature>
<dbReference type="PROSITE" id="PS50835">
    <property type="entry name" value="IG_LIKE"/>
    <property type="match status" value="1"/>
</dbReference>
<evidence type="ECO:0000313" key="3">
    <source>
        <dbReference type="Proteomes" id="UP000515129"/>
    </source>
</evidence>
<organism evidence="3 4">
    <name type="scientific">Carassius auratus</name>
    <name type="common">Goldfish</name>
    <dbReference type="NCBI Taxonomy" id="7957"/>
    <lineage>
        <taxon>Eukaryota</taxon>
        <taxon>Metazoa</taxon>
        <taxon>Chordata</taxon>
        <taxon>Craniata</taxon>
        <taxon>Vertebrata</taxon>
        <taxon>Euteleostomi</taxon>
        <taxon>Actinopterygii</taxon>
        <taxon>Neopterygii</taxon>
        <taxon>Teleostei</taxon>
        <taxon>Ostariophysi</taxon>
        <taxon>Cypriniformes</taxon>
        <taxon>Cyprinidae</taxon>
        <taxon>Cyprininae</taxon>
        <taxon>Carassius</taxon>
    </lineage>
</organism>
<dbReference type="Gene3D" id="2.60.40.10">
    <property type="entry name" value="Immunoglobulins"/>
    <property type="match status" value="2"/>
</dbReference>
<reference evidence="4" key="1">
    <citation type="submission" date="2025-08" db="UniProtKB">
        <authorList>
            <consortium name="RefSeq"/>
        </authorList>
    </citation>
    <scope>IDENTIFICATION</scope>
    <source>
        <strain evidence="4">Wakin</strain>
        <tissue evidence="4">Muscle</tissue>
    </source>
</reference>
<name>A0A6P6N7L2_CARAU</name>
<gene>
    <name evidence="4" type="primary">LOC113076558</name>
</gene>
<dbReference type="KEGG" id="caua:113076558"/>
<keyword evidence="1" id="KW-0812">Transmembrane</keyword>
<protein>
    <submittedName>
        <fullName evidence="4">Hepatocyte cell adhesion molecule-like</fullName>
    </submittedName>
</protein>
<evidence type="ECO:0000256" key="1">
    <source>
        <dbReference type="SAM" id="Phobius"/>
    </source>
</evidence>
<dbReference type="PANTHER" id="PTHR21063:SF4">
    <property type="entry name" value="CD48 ANTIGEN-RELATED"/>
    <property type="match status" value="1"/>
</dbReference>
<dbReference type="GeneID" id="113076558"/>
<dbReference type="InterPro" id="IPR003599">
    <property type="entry name" value="Ig_sub"/>
</dbReference>
<accession>A0A6P6N7L2</accession>
<dbReference type="InterPro" id="IPR007110">
    <property type="entry name" value="Ig-like_dom"/>
</dbReference>